<protein>
    <submittedName>
        <fullName evidence="1">Uncharacterized protein</fullName>
    </submittedName>
</protein>
<sequence>MITVFNGETIYEGTDVTEYNRICDILSDYKIRYKTHTTGTDESTGVRRFYGHGVTTDVDTKELYQYSIRVHREDLEKAKRLVAGK</sequence>
<name>A0A2V1JNX9_EUBRA</name>
<keyword evidence="2" id="KW-1185">Reference proteome</keyword>
<evidence type="ECO:0000313" key="2">
    <source>
        <dbReference type="Proteomes" id="UP000245288"/>
    </source>
</evidence>
<dbReference type="RefSeq" id="WP_109215776.1">
    <property type="nucleotide sequence ID" value="NZ_JAQEGP010000003.1"/>
</dbReference>
<proteinExistence type="predicted"/>
<evidence type="ECO:0000313" key="1">
    <source>
        <dbReference type="EMBL" id="PWE86537.1"/>
    </source>
</evidence>
<organism evidence="1 2">
    <name type="scientific">Eubacterium ramulus</name>
    <dbReference type="NCBI Taxonomy" id="39490"/>
    <lineage>
        <taxon>Bacteria</taxon>
        <taxon>Bacillati</taxon>
        <taxon>Bacillota</taxon>
        <taxon>Clostridia</taxon>
        <taxon>Eubacteriales</taxon>
        <taxon>Eubacteriaceae</taxon>
        <taxon>Eubacterium</taxon>
    </lineage>
</organism>
<accession>A0A2V1JNX9</accession>
<gene>
    <name evidence="1" type="ORF">LG34_09335</name>
</gene>
<reference evidence="1 2" key="1">
    <citation type="submission" date="2014-09" db="EMBL/GenBank/DDBJ databases">
        <title>Butyrate-producing bacteria isolated from human gut.</title>
        <authorList>
            <person name="Zhang Q."/>
            <person name="Zhao L."/>
        </authorList>
    </citation>
    <scope>NUCLEOTIDE SEQUENCE [LARGE SCALE GENOMIC DNA]</scope>
    <source>
        <strain evidence="1 2">21</strain>
    </source>
</reference>
<comment type="caution">
    <text evidence="1">The sequence shown here is derived from an EMBL/GenBank/DDBJ whole genome shotgun (WGS) entry which is preliminary data.</text>
</comment>
<dbReference type="EMBL" id="JRFU01000102">
    <property type="protein sequence ID" value="PWE86537.1"/>
    <property type="molecule type" value="Genomic_DNA"/>
</dbReference>
<dbReference type="AlphaFoldDB" id="A0A2V1JNX9"/>
<dbReference type="Proteomes" id="UP000245288">
    <property type="component" value="Unassembled WGS sequence"/>
</dbReference>
<dbReference type="OrthoDB" id="1734503at2"/>